<gene>
    <name evidence="3" type="ORF">IFM53868_07058</name>
</gene>
<dbReference type="Proteomes" id="UP000465266">
    <property type="component" value="Unassembled WGS sequence"/>
</dbReference>
<sequence length="1447" mass="159924">MMTASLTPDDYTIAWICAMPLEAAVAHAMLDKTHPPPPLSTTDPNTYEFGELNGHYIVIAQSALGEYGNFSVAAVVSRMCSTFPQLRFGLSVGIGGGVPGGINDIRLGDVVVGTPGASHSGVMQYDYGKAVEPTRTLNSLPQALLTLITSLQARQIVEGDGAVSRIVWKVLEQNNNLKDIFPPPKEHTDFLFHSSYRHVDNEDTCEKCDKEQLVERPLRDTRTPYIHYGTIASGNQVMKNSEMRDHLAQQNGILCFEMEAAGLMDEFPILVIRGICDYCDSHKNKKWQGYAALTAAAYAKLLLSAMSDPKYPFMRRRGAVDYSSVIEDIRSMDKDFPWKDNMWGTLLAKYSQESANGADPTREVPTEDYPPSMAAITATESSALSRGFGSLGDALEMVNASTAGTSVEPGGQEMDGDSADDESIYTSDVPRSLAYVQELASSFFRGAELPDAESLERIRDGLPDLLRGFAQRIGGENRSSGHFEVMKFIYKRRGDIATSFGQHFLDDTETLQQRKVNDMSLDERFSMWHVDQEMDDPSSAAARPGDVPLMDDDAQLGGDDNNDDNDDNDKKDKNDENDENDETALDDSQLEMYRNVVTGSTAYQWLLCRLHREASLTTSEASSWKALSTQIRQILYSRRESRLVSSRKAPPKCSAVFQSDWDHLAFIRDQEYKEEPEDAVERAIVIVQGPNGDVEAMPCSEYVGRTWPLFGEHFMGLVKHTVRSKPSLRCSVTLFDNTKVTSWVEPSGCFSLEAVGVAETIVEVGEVFAFVTVALRSAKGDLVASVTPTIDNGAKTSDQTCRLTIRPQYLDGPLRSTGQCWQDLFRNPVVVLGFPVRRRRPDQGPGLEISLATLAALLGTRRIVVFCGKVFLQGFCTMVVPTKYDGDTVHWHVLFNENGSRISLTDLRVRKIVKDFDLLKHLMLSGVESARHIVGWCEHVRNYAGSREASYAIERTGLPQPGSRFAFDRVSISAGKIVSVGASVAIGKKDKPARAAKKTDYHKQIEWAEERFIVLYDCKDRRAWLIDGLSALLHLVRAHLAHRRKVGREVLFSERDIEEPNTPYMGKSAANAVLRNRANMDLKIYERWSRVVEETSRKGEEPPETSHKTQKTWEQLPDLVGDIYTTLGMLFDIQTDTLTADGFGAKVHISPRRHLEGWDFQQVVAGTDPLLPKAALLRDTGLGWVDLVRAINAITLFGVGFGEILQPVDAAVDCALGGEGDGDTAGPGPAVNPPQGGTRCDRWAALPMGEDLLATTTPVIRDIMEGIYKDHDSKQRLWELFTGIYWHCPDKVFEDCHCRATPGGTQCDRVQVLLPTKFPTLFARGFRSPPKPLPAHGAVIFGHSVKFPLIWKWEACSVPTEGHLQPPQLTSWSSRQSDSGLGSSAASSSVHDESFSRGSSLRPASSESTHGAVSSLSLAPVNEPRGTTTSGNNAKNIVKRLFKKRSK</sequence>
<feature type="compositionally biased region" description="Low complexity" evidence="1">
    <location>
        <begin position="1371"/>
        <end position="1389"/>
    </location>
</feature>
<keyword evidence="4" id="KW-1185">Reference proteome</keyword>
<name>A0ABQ1B3H9_9EURO</name>
<organism evidence="3 4">
    <name type="scientific">Aspergillus udagawae</name>
    <dbReference type="NCBI Taxonomy" id="91492"/>
    <lineage>
        <taxon>Eukaryota</taxon>
        <taxon>Fungi</taxon>
        <taxon>Dikarya</taxon>
        <taxon>Ascomycota</taxon>
        <taxon>Pezizomycotina</taxon>
        <taxon>Eurotiomycetes</taxon>
        <taxon>Eurotiomycetidae</taxon>
        <taxon>Eurotiales</taxon>
        <taxon>Aspergillaceae</taxon>
        <taxon>Aspergillus</taxon>
        <taxon>Aspergillus subgen. Fumigati</taxon>
    </lineage>
</organism>
<feature type="compositionally biased region" description="Acidic residues" evidence="1">
    <location>
        <begin position="549"/>
        <end position="567"/>
    </location>
</feature>
<dbReference type="PANTHER" id="PTHR46082:SF11">
    <property type="entry name" value="AAA+ ATPASE DOMAIN-CONTAINING PROTEIN-RELATED"/>
    <property type="match status" value="1"/>
</dbReference>
<dbReference type="InterPro" id="IPR000845">
    <property type="entry name" value="Nucleoside_phosphorylase_d"/>
</dbReference>
<feature type="compositionally biased region" description="Polar residues" evidence="1">
    <location>
        <begin position="1397"/>
        <end position="1417"/>
    </location>
</feature>
<dbReference type="InterPro" id="IPR053137">
    <property type="entry name" value="NLR-like"/>
</dbReference>
<dbReference type="SUPFAM" id="SSF53167">
    <property type="entry name" value="Purine and uridine phosphorylases"/>
    <property type="match status" value="1"/>
</dbReference>
<proteinExistence type="predicted"/>
<feature type="compositionally biased region" description="Polar residues" evidence="1">
    <location>
        <begin position="1425"/>
        <end position="1435"/>
    </location>
</feature>
<evidence type="ECO:0000313" key="4">
    <source>
        <dbReference type="Proteomes" id="UP000465266"/>
    </source>
</evidence>
<dbReference type="InterPro" id="IPR035994">
    <property type="entry name" value="Nucleoside_phosphorylase_sf"/>
</dbReference>
<evidence type="ECO:0000259" key="2">
    <source>
        <dbReference type="Pfam" id="PF01048"/>
    </source>
</evidence>
<evidence type="ECO:0000313" key="3">
    <source>
        <dbReference type="EMBL" id="GFF93051.1"/>
    </source>
</evidence>
<dbReference type="Gene3D" id="3.40.50.1580">
    <property type="entry name" value="Nucleoside phosphorylase domain"/>
    <property type="match status" value="1"/>
</dbReference>
<dbReference type="Pfam" id="PF01048">
    <property type="entry name" value="PNP_UDP_1"/>
    <property type="match status" value="1"/>
</dbReference>
<comment type="caution">
    <text evidence="3">The sequence shown here is derived from an EMBL/GenBank/DDBJ whole genome shotgun (WGS) entry which is preliminary data.</text>
</comment>
<reference evidence="3 4" key="1">
    <citation type="submission" date="2020-01" db="EMBL/GenBank/DDBJ databases">
        <title>Draft genome sequence of Aspergillus udagawae IFM 53868.</title>
        <authorList>
            <person name="Takahashi H."/>
            <person name="Yaguchi T."/>
        </authorList>
    </citation>
    <scope>NUCLEOTIDE SEQUENCE [LARGE SCALE GENOMIC DNA]</scope>
    <source>
        <strain evidence="3 4">IFM 53868</strain>
    </source>
</reference>
<dbReference type="EMBL" id="BLKG01000087">
    <property type="protein sequence ID" value="GFF93051.1"/>
    <property type="molecule type" value="Genomic_DNA"/>
</dbReference>
<feature type="domain" description="Nucleoside phosphorylase" evidence="2">
    <location>
        <begin position="12"/>
        <end position="287"/>
    </location>
</feature>
<feature type="compositionally biased region" description="Acidic residues" evidence="1">
    <location>
        <begin position="575"/>
        <end position="589"/>
    </location>
</feature>
<accession>A0ABQ1B3H9</accession>
<feature type="region of interest" description="Disordered" evidence="1">
    <location>
        <begin position="533"/>
        <end position="589"/>
    </location>
</feature>
<feature type="region of interest" description="Disordered" evidence="1">
    <location>
        <begin position="1364"/>
        <end position="1447"/>
    </location>
</feature>
<feature type="compositionally biased region" description="Basic residues" evidence="1">
    <location>
        <begin position="1437"/>
        <end position="1447"/>
    </location>
</feature>
<dbReference type="PANTHER" id="PTHR46082">
    <property type="entry name" value="ATP/GTP-BINDING PROTEIN-RELATED"/>
    <property type="match status" value="1"/>
</dbReference>
<protein>
    <recommendedName>
        <fullName evidence="2">Nucleoside phosphorylase domain-containing protein</fullName>
    </recommendedName>
</protein>
<evidence type="ECO:0000256" key="1">
    <source>
        <dbReference type="SAM" id="MobiDB-lite"/>
    </source>
</evidence>